<dbReference type="Proteomes" id="UP000280368">
    <property type="component" value="Unassembled WGS sequence"/>
</dbReference>
<dbReference type="GO" id="GO:0030170">
    <property type="term" value="F:pyridoxal phosphate binding"/>
    <property type="evidence" value="ECO:0007669"/>
    <property type="project" value="InterPro"/>
</dbReference>
<evidence type="ECO:0000256" key="1">
    <source>
        <dbReference type="ARBA" id="ARBA00001933"/>
    </source>
</evidence>
<dbReference type="InterPro" id="IPR005814">
    <property type="entry name" value="Aminotrans_3"/>
</dbReference>
<dbReference type="InterPro" id="IPR015422">
    <property type="entry name" value="PyrdxlP-dep_Trfase_small"/>
</dbReference>
<dbReference type="Pfam" id="PF00202">
    <property type="entry name" value="Aminotran_3"/>
    <property type="match status" value="1"/>
</dbReference>
<dbReference type="Pfam" id="PF01636">
    <property type="entry name" value="APH"/>
    <property type="match status" value="1"/>
</dbReference>
<dbReference type="EMBL" id="REFH01000007">
    <property type="protein sequence ID" value="RMA77704.1"/>
    <property type="molecule type" value="Genomic_DNA"/>
</dbReference>
<protein>
    <submittedName>
        <fullName evidence="5">Hydroxylysine kinase /5-phosphonooxy-L-lysine phospho-lyase</fullName>
    </submittedName>
</protein>
<dbReference type="InterPro" id="IPR015424">
    <property type="entry name" value="PyrdxlP-dep_Trfase"/>
</dbReference>
<dbReference type="InterPro" id="IPR002575">
    <property type="entry name" value="Aminoglycoside_PTrfase"/>
</dbReference>
<dbReference type="GO" id="GO:0016301">
    <property type="term" value="F:kinase activity"/>
    <property type="evidence" value="ECO:0007669"/>
    <property type="project" value="UniProtKB-KW"/>
</dbReference>
<evidence type="ECO:0000256" key="3">
    <source>
        <dbReference type="ARBA" id="ARBA00022898"/>
    </source>
</evidence>
<evidence type="ECO:0000313" key="5">
    <source>
        <dbReference type="EMBL" id="RMA77704.1"/>
    </source>
</evidence>
<proteinExistence type="inferred from homology"/>
<keyword evidence="5" id="KW-0456">Lyase</keyword>
<evidence type="ECO:0000313" key="6">
    <source>
        <dbReference type="Proteomes" id="UP000280368"/>
    </source>
</evidence>
<keyword evidence="5" id="KW-0808">Transferase</keyword>
<evidence type="ECO:0000259" key="4">
    <source>
        <dbReference type="Pfam" id="PF01636"/>
    </source>
</evidence>
<dbReference type="PANTHER" id="PTHR45688">
    <property type="match status" value="1"/>
</dbReference>
<dbReference type="PROSITE" id="PS00600">
    <property type="entry name" value="AA_TRANSFER_CLASS_3"/>
    <property type="match status" value="1"/>
</dbReference>
<dbReference type="SUPFAM" id="SSF53383">
    <property type="entry name" value="PLP-dependent transferases"/>
    <property type="match status" value="1"/>
</dbReference>
<organism evidence="5 6">
    <name type="scientific">Flavobacterium weaverense</name>
    <dbReference type="NCBI Taxonomy" id="271156"/>
    <lineage>
        <taxon>Bacteria</taxon>
        <taxon>Pseudomonadati</taxon>
        <taxon>Bacteroidota</taxon>
        <taxon>Flavobacteriia</taxon>
        <taxon>Flavobacteriales</taxon>
        <taxon>Flavobacteriaceae</taxon>
        <taxon>Flavobacterium</taxon>
    </lineage>
</organism>
<comment type="caution">
    <text evidence="5">The sequence shown here is derived from an EMBL/GenBank/DDBJ whole genome shotgun (WGS) entry which is preliminary data.</text>
</comment>
<keyword evidence="5" id="KW-0418">Kinase</keyword>
<evidence type="ECO:0000256" key="2">
    <source>
        <dbReference type="ARBA" id="ARBA00008954"/>
    </source>
</evidence>
<dbReference type="SUPFAM" id="SSF56112">
    <property type="entry name" value="Protein kinase-like (PK-like)"/>
    <property type="match status" value="1"/>
</dbReference>
<accession>A0A3M0A013</accession>
<dbReference type="Gene3D" id="3.40.640.10">
    <property type="entry name" value="Type I PLP-dependent aspartate aminotransferase-like (Major domain)"/>
    <property type="match status" value="1"/>
</dbReference>
<sequence length="766" mass="86436">MKFTESLIISLIAEHYSLAVICRILNGYDELNFLLTDSSDKKYIFKIATEEHNPYFLDAQVQMINLLSKSALSKKFQHYIPANSSVDIGKIIFDGSTYYFRLLSYLEGDFWVNQKEKMLALSYNLGLFLGEMDLTLKDFKHPAANRHYDWDVKNTLDVRKNLHYIKSHENRRLVAYFLMQFETEVQPHISSLRNAVIHNDANDYNVLVEGDQITGLIDFGDMVCTSLINNLAIACTYAMLDSEKPLEVAAEIVKGYHSKMAITELEVSLVYYLIAGRLCISLCQSAFNYSKDSSNEHHFLTEKPAWQLMHQLIKINPLKAHNEFRLACEFSAVINPNENHETILKERKQYLGNNLSISYNTKLKIDKGALQYLYDDQGNTFLDCVNNVSHVGHCHPTVVKAMQKQIATLNTNTRYLNDAIVEYAKRLTGTLPEELTVCYFTNSGSEANDLAIRMSRHFTKQKDVIVLDHAYHGTSTTAIEMSPYKFDGKGGFGKMLYIHKAQNPDMYRGAFKYGDNQAGEKYAQDVDRIILSLEIESKKPAAFICETLLGVGGQIALPPNYLKEVYTKVRKTGGICIADEVQVGFGRVGTKFWGFELQDVVPDIVVLGKPIGNGHPLAAVITTKKIADAFNNGMEYFNTFGGNPVSMATGLAVLNVIEEEELQKNVLEVGNYLLHRLASLKPKYNIIGDVRGNGLFVGVELVKDRITMEPAVPEIDHIVERMKDRGFLMSTDGPLYNVLKIKPPIIFSKENADAFVDNLDQVFAEL</sequence>
<dbReference type="InterPro" id="IPR049704">
    <property type="entry name" value="Aminotrans_3_PPA_site"/>
</dbReference>
<keyword evidence="3" id="KW-0663">Pyridoxal phosphate</keyword>
<feature type="domain" description="Aminoglycoside phosphotransferase" evidence="4">
    <location>
        <begin position="21"/>
        <end position="257"/>
    </location>
</feature>
<name>A0A3M0A013_9FLAO</name>
<reference evidence="5 6" key="1">
    <citation type="submission" date="2018-10" db="EMBL/GenBank/DDBJ databases">
        <title>Genomic Encyclopedia of Archaeal and Bacterial Type Strains, Phase II (KMG-II): from individual species to whole genera.</title>
        <authorList>
            <person name="Goeker M."/>
        </authorList>
    </citation>
    <scope>NUCLEOTIDE SEQUENCE [LARGE SCALE GENOMIC DNA]</scope>
    <source>
        <strain evidence="5 6">DSM 19727</strain>
    </source>
</reference>
<comment type="cofactor">
    <cofactor evidence="1">
        <name>pyridoxal 5'-phosphate</name>
        <dbReference type="ChEBI" id="CHEBI:597326"/>
    </cofactor>
</comment>
<gene>
    <name evidence="5" type="ORF">BC961_0046</name>
</gene>
<dbReference type="CDD" id="cd00610">
    <property type="entry name" value="OAT_like"/>
    <property type="match status" value="1"/>
</dbReference>
<dbReference type="GO" id="GO:0008483">
    <property type="term" value="F:transaminase activity"/>
    <property type="evidence" value="ECO:0007669"/>
    <property type="project" value="InterPro"/>
</dbReference>
<keyword evidence="6" id="KW-1185">Reference proteome</keyword>
<comment type="similarity">
    <text evidence="2">Belongs to the class-III pyridoxal-phosphate-dependent aminotransferase family.</text>
</comment>
<dbReference type="OrthoDB" id="9801052at2"/>
<dbReference type="PANTHER" id="PTHR45688:SF13">
    <property type="entry name" value="ALANINE--GLYOXYLATE AMINOTRANSFERASE 2-LIKE"/>
    <property type="match status" value="1"/>
</dbReference>
<dbReference type="Gene3D" id="3.90.1150.10">
    <property type="entry name" value="Aspartate Aminotransferase, domain 1"/>
    <property type="match status" value="1"/>
</dbReference>
<dbReference type="GO" id="GO:0016829">
    <property type="term" value="F:lyase activity"/>
    <property type="evidence" value="ECO:0007669"/>
    <property type="project" value="UniProtKB-KW"/>
</dbReference>
<dbReference type="AlphaFoldDB" id="A0A3M0A013"/>
<dbReference type="InterPro" id="IPR015421">
    <property type="entry name" value="PyrdxlP-dep_Trfase_major"/>
</dbReference>
<dbReference type="InterPro" id="IPR011009">
    <property type="entry name" value="Kinase-like_dom_sf"/>
</dbReference>
<dbReference type="RefSeq" id="WP_121923852.1">
    <property type="nucleotide sequence ID" value="NZ_CBCSGA010000019.1"/>
</dbReference>
<dbReference type="Gene3D" id="3.90.1200.10">
    <property type="match status" value="1"/>
</dbReference>